<keyword evidence="1" id="KW-0812">Transmembrane</keyword>
<evidence type="ECO:0000313" key="3">
    <source>
        <dbReference type="Proteomes" id="UP001470230"/>
    </source>
</evidence>
<reference evidence="2 3" key="1">
    <citation type="submission" date="2024-04" db="EMBL/GenBank/DDBJ databases">
        <title>Tritrichomonas musculus Genome.</title>
        <authorList>
            <person name="Alves-Ferreira E."/>
            <person name="Grigg M."/>
            <person name="Lorenzi H."/>
            <person name="Galac M."/>
        </authorList>
    </citation>
    <scope>NUCLEOTIDE SEQUENCE [LARGE SCALE GENOMIC DNA]</scope>
    <source>
        <strain evidence="2 3">EAF2021</strain>
    </source>
</reference>
<sequence>MKIADVFSGRRFILAYISVGVIAVGLFADLIINALWFSYFNPYGGHSEGWMSAQYFCTLFSFIFSLLALVLVILIVVSYFFISAISENPLISLLISIIMIVFSIISIATSIYTGVYGSLSFDHIHYSPDGGYVINAKCYNPIISSFTKKSFDYAYKKSQEEKYANWIYKIASKVIKDFDKSKEYKDQFVLSIATFVALNQPEKLESGIISLVWVRGREFNSSLCSSLGVPSIIFAVFQIVGLILLCIASFCGAKKDNEASINEEA</sequence>
<keyword evidence="3" id="KW-1185">Reference proteome</keyword>
<feature type="transmembrane region" description="Helical" evidence="1">
    <location>
        <begin position="12"/>
        <end position="39"/>
    </location>
</feature>
<feature type="transmembrane region" description="Helical" evidence="1">
    <location>
        <begin position="232"/>
        <end position="253"/>
    </location>
</feature>
<dbReference type="EMBL" id="JAPFFF010000054">
    <property type="protein sequence ID" value="KAK8838697.1"/>
    <property type="molecule type" value="Genomic_DNA"/>
</dbReference>
<accession>A0ABR2GZA2</accession>
<feature type="transmembrane region" description="Helical" evidence="1">
    <location>
        <begin position="89"/>
        <end position="112"/>
    </location>
</feature>
<dbReference type="Proteomes" id="UP001470230">
    <property type="component" value="Unassembled WGS sequence"/>
</dbReference>
<organism evidence="2 3">
    <name type="scientific">Tritrichomonas musculus</name>
    <dbReference type="NCBI Taxonomy" id="1915356"/>
    <lineage>
        <taxon>Eukaryota</taxon>
        <taxon>Metamonada</taxon>
        <taxon>Parabasalia</taxon>
        <taxon>Tritrichomonadida</taxon>
        <taxon>Tritrichomonadidae</taxon>
        <taxon>Tritrichomonas</taxon>
    </lineage>
</organism>
<evidence type="ECO:0000313" key="2">
    <source>
        <dbReference type="EMBL" id="KAK8838697.1"/>
    </source>
</evidence>
<keyword evidence="1" id="KW-1133">Transmembrane helix</keyword>
<gene>
    <name evidence="2" type="ORF">M9Y10_032736</name>
</gene>
<name>A0ABR2GZA2_9EUKA</name>
<protein>
    <recommendedName>
        <fullName evidence="4">Tetraspanin family protein</fullName>
    </recommendedName>
</protein>
<feature type="transmembrane region" description="Helical" evidence="1">
    <location>
        <begin position="59"/>
        <end position="82"/>
    </location>
</feature>
<evidence type="ECO:0000256" key="1">
    <source>
        <dbReference type="SAM" id="Phobius"/>
    </source>
</evidence>
<evidence type="ECO:0008006" key="4">
    <source>
        <dbReference type="Google" id="ProtNLM"/>
    </source>
</evidence>
<proteinExistence type="predicted"/>
<keyword evidence="1" id="KW-0472">Membrane</keyword>
<comment type="caution">
    <text evidence="2">The sequence shown here is derived from an EMBL/GenBank/DDBJ whole genome shotgun (WGS) entry which is preliminary data.</text>
</comment>